<dbReference type="EC" id="3.6.1.7" evidence="2 5"/>
<dbReference type="PROSITE" id="PS00151">
    <property type="entry name" value="ACYLPHOSPHATASE_2"/>
    <property type="match status" value="1"/>
</dbReference>
<comment type="similarity">
    <text evidence="1 7">Belongs to the acylphosphatase family.</text>
</comment>
<dbReference type="InterPro" id="IPR020456">
    <property type="entry name" value="Acylphosphatase"/>
</dbReference>
<evidence type="ECO:0000256" key="5">
    <source>
        <dbReference type="PROSITE-ProRule" id="PRU00520"/>
    </source>
</evidence>
<evidence type="ECO:0000256" key="7">
    <source>
        <dbReference type="RuleBase" id="RU004168"/>
    </source>
</evidence>
<feature type="domain" description="Acylphosphatase-like" evidence="8">
    <location>
        <begin position="3"/>
        <end position="89"/>
    </location>
</feature>
<comment type="catalytic activity">
    <reaction evidence="4 5 6">
        <text>an acyl phosphate + H2O = a carboxylate + phosphate + H(+)</text>
        <dbReference type="Rhea" id="RHEA:14965"/>
        <dbReference type="ChEBI" id="CHEBI:15377"/>
        <dbReference type="ChEBI" id="CHEBI:15378"/>
        <dbReference type="ChEBI" id="CHEBI:29067"/>
        <dbReference type="ChEBI" id="CHEBI:43474"/>
        <dbReference type="ChEBI" id="CHEBI:59918"/>
        <dbReference type="EC" id="3.6.1.7"/>
    </reaction>
</comment>
<evidence type="ECO:0000256" key="2">
    <source>
        <dbReference type="ARBA" id="ARBA00012150"/>
    </source>
</evidence>
<evidence type="ECO:0000256" key="1">
    <source>
        <dbReference type="ARBA" id="ARBA00005614"/>
    </source>
</evidence>
<dbReference type="EMBL" id="SMKR01000081">
    <property type="protein sequence ID" value="TDD22517.1"/>
    <property type="molecule type" value="Genomic_DNA"/>
</dbReference>
<organism evidence="9 10">
    <name type="scientific">Kribbella turkmenica</name>
    <dbReference type="NCBI Taxonomy" id="2530375"/>
    <lineage>
        <taxon>Bacteria</taxon>
        <taxon>Bacillati</taxon>
        <taxon>Actinomycetota</taxon>
        <taxon>Actinomycetes</taxon>
        <taxon>Propionibacteriales</taxon>
        <taxon>Kribbellaceae</taxon>
        <taxon>Kribbella</taxon>
    </lineage>
</organism>
<dbReference type="PANTHER" id="PTHR47268:SF4">
    <property type="entry name" value="ACYLPHOSPHATASE"/>
    <property type="match status" value="1"/>
</dbReference>
<dbReference type="InterPro" id="IPR001792">
    <property type="entry name" value="Acylphosphatase-like_dom"/>
</dbReference>
<dbReference type="PANTHER" id="PTHR47268">
    <property type="entry name" value="ACYLPHOSPHATASE"/>
    <property type="match status" value="1"/>
</dbReference>
<proteinExistence type="inferred from homology"/>
<evidence type="ECO:0000256" key="6">
    <source>
        <dbReference type="RuleBase" id="RU000553"/>
    </source>
</evidence>
<dbReference type="PRINTS" id="PR00112">
    <property type="entry name" value="ACYLPHPHTASE"/>
</dbReference>
<protein>
    <recommendedName>
        <fullName evidence="3 5">Acylphosphatase</fullName>
        <ecNumber evidence="2 5">3.6.1.7</ecNumber>
    </recommendedName>
</protein>
<evidence type="ECO:0000259" key="8">
    <source>
        <dbReference type="PROSITE" id="PS51160"/>
    </source>
</evidence>
<gene>
    <name evidence="9" type="ORF">E1218_19175</name>
</gene>
<sequence>MISRRVVVHGLVQGVFFRDSCRREARKLGVAGWVRNRPDGTVEALFEGPEAEVGRMVDWARQGPPYARVDRVDVLDEQPTGHTGFAITR</sequence>
<feature type="active site" evidence="5">
    <location>
        <position position="36"/>
    </location>
</feature>
<dbReference type="Pfam" id="PF00708">
    <property type="entry name" value="Acylphosphatase"/>
    <property type="match status" value="1"/>
</dbReference>
<feature type="active site" evidence="5">
    <location>
        <position position="18"/>
    </location>
</feature>
<name>A0A4V2YFB3_9ACTN</name>
<evidence type="ECO:0000313" key="10">
    <source>
        <dbReference type="Proteomes" id="UP000295172"/>
    </source>
</evidence>
<comment type="caution">
    <text evidence="9">The sequence shown here is derived from an EMBL/GenBank/DDBJ whole genome shotgun (WGS) entry which is preliminary data.</text>
</comment>
<dbReference type="Gene3D" id="3.30.70.100">
    <property type="match status" value="1"/>
</dbReference>
<dbReference type="AlphaFoldDB" id="A0A4V2YFB3"/>
<accession>A0A4V2YFB3</accession>
<dbReference type="RefSeq" id="WP_132322029.1">
    <property type="nucleotide sequence ID" value="NZ_SMKR01000081.1"/>
</dbReference>
<keyword evidence="10" id="KW-1185">Reference proteome</keyword>
<dbReference type="Proteomes" id="UP000295172">
    <property type="component" value="Unassembled WGS sequence"/>
</dbReference>
<dbReference type="InterPro" id="IPR017968">
    <property type="entry name" value="Acylphosphatase_CS"/>
</dbReference>
<evidence type="ECO:0000256" key="4">
    <source>
        <dbReference type="ARBA" id="ARBA00047645"/>
    </source>
</evidence>
<reference evidence="9 10" key="1">
    <citation type="submission" date="2019-02" db="EMBL/GenBank/DDBJ databases">
        <title>Draft genome sequences of novel Actinobacteria.</title>
        <authorList>
            <person name="Sahin N."/>
            <person name="Ay H."/>
            <person name="Saygin H."/>
        </authorList>
    </citation>
    <scope>NUCLEOTIDE SEQUENCE [LARGE SCALE GENOMIC DNA]</scope>
    <source>
        <strain evidence="9 10">16K104</strain>
    </source>
</reference>
<evidence type="ECO:0000313" key="9">
    <source>
        <dbReference type="EMBL" id="TDD22517.1"/>
    </source>
</evidence>
<dbReference type="OrthoDB" id="3182027at2"/>
<keyword evidence="5 6" id="KW-0378">Hydrolase</keyword>
<dbReference type="InterPro" id="IPR036046">
    <property type="entry name" value="Acylphosphatase-like_dom_sf"/>
</dbReference>
<dbReference type="PROSITE" id="PS51160">
    <property type="entry name" value="ACYLPHOSPHATASE_3"/>
    <property type="match status" value="1"/>
</dbReference>
<dbReference type="PROSITE" id="PS00150">
    <property type="entry name" value="ACYLPHOSPHATASE_1"/>
    <property type="match status" value="1"/>
</dbReference>
<evidence type="ECO:0000256" key="3">
    <source>
        <dbReference type="ARBA" id="ARBA00015991"/>
    </source>
</evidence>
<dbReference type="SUPFAM" id="SSF54975">
    <property type="entry name" value="Acylphosphatase/BLUF domain-like"/>
    <property type="match status" value="1"/>
</dbReference>
<dbReference type="GO" id="GO:0003998">
    <property type="term" value="F:acylphosphatase activity"/>
    <property type="evidence" value="ECO:0007669"/>
    <property type="project" value="UniProtKB-EC"/>
</dbReference>